<comment type="caution">
    <text evidence="1">The sequence shown here is derived from an EMBL/GenBank/DDBJ whole genome shotgun (WGS) entry which is preliminary data.</text>
</comment>
<dbReference type="Proteomes" id="UP000886520">
    <property type="component" value="Chromosome 1"/>
</dbReference>
<dbReference type="EMBL" id="JABFUD020000001">
    <property type="protein sequence ID" value="KAI5084949.1"/>
    <property type="molecule type" value="Genomic_DNA"/>
</dbReference>
<evidence type="ECO:0000313" key="3">
    <source>
        <dbReference type="Proteomes" id="UP000886520"/>
    </source>
</evidence>
<organism evidence="1 3">
    <name type="scientific">Adiantum capillus-veneris</name>
    <name type="common">Maidenhair fern</name>
    <dbReference type="NCBI Taxonomy" id="13818"/>
    <lineage>
        <taxon>Eukaryota</taxon>
        <taxon>Viridiplantae</taxon>
        <taxon>Streptophyta</taxon>
        <taxon>Embryophyta</taxon>
        <taxon>Tracheophyta</taxon>
        <taxon>Polypodiopsida</taxon>
        <taxon>Polypodiidae</taxon>
        <taxon>Polypodiales</taxon>
        <taxon>Pteridineae</taxon>
        <taxon>Pteridaceae</taxon>
        <taxon>Vittarioideae</taxon>
        <taxon>Adiantum</taxon>
    </lineage>
</organism>
<dbReference type="AlphaFoldDB" id="A0A9D4ZQL3"/>
<evidence type="ECO:0000313" key="2">
    <source>
        <dbReference type="EMBL" id="KAI5084949.1"/>
    </source>
</evidence>
<proteinExistence type="predicted"/>
<name>A0A9D4ZQL3_ADICA</name>
<sequence>MLIFKRDNAAAAAFCKKALAAKAGAHCVVKSSSSPKRDIEELSGLDLLASLAAFFSRHGHGNSTSTGINAAESCIVERAPPLPQHLQVAMVIPRIHNMRALLRLRAVHSSWNEAILTLISNSSTGLNRPPRLNA</sequence>
<keyword evidence="3" id="KW-1185">Reference proteome</keyword>
<accession>A0A9D4ZQL3</accession>
<dbReference type="EMBL" id="JABFUD020000001">
    <property type="protein sequence ID" value="KAI5084143.1"/>
    <property type="molecule type" value="Genomic_DNA"/>
</dbReference>
<gene>
    <name evidence="1" type="ORF">GOP47_0000312</name>
    <name evidence="2" type="ORF">GOP47_0001118</name>
</gene>
<reference evidence="1" key="1">
    <citation type="submission" date="2021-01" db="EMBL/GenBank/DDBJ databases">
        <title>Adiantum capillus-veneris genome.</title>
        <authorList>
            <person name="Fang Y."/>
            <person name="Liao Q."/>
        </authorList>
    </citation>
    <scope>NUCLEOTIDE SEQUENCE</scope>
    <source>
        <strain evidence="1">H3</strain>
        <tissue evidence="1">Leaf</tissue>
    </source>
</reference>
<protein>
    <submittedName>
        <fullName evidence="1">Uncharacterized protein</fullName>
    </submittedName>
</protein>
<evidence type="ECO:0000313" key="1">
    <source>
        <dbReference type="EMBL" id="KAI5084143.1"/>
    </source>
</evidence>